<evidence type="ECO:0000256" key="3">
    <source>
        <dbReference type="ARBA" id="ARBA00022475"/>
    </source>
</evidence>
<evidence type="ECO:0000256" key="8">
    <source>
        <dbReference type="ARBA" id="ARBA00023170"/>
    </source>
</evidence>
<name>A0A2J7PHB0_9NEOP</name>
<evidence type="ECO:0000256" key="4">
    <source>
        <dbReference type="ARBA" id="ARBA00022692"/>
    </source>
</evidence>
<keyword evidence="5 12" id="KW-1133">Transmembrane helix</keyword>
<evidence type="ECO:0000259" key="13">
    <source>
        <dbReference type="Pfam" id="PF10613"/>
    </source>
</evidence>
<accession>A0A2J7PHB0</accession>
<dbReference type="AlphaFoldDB" id="A0A2J7PHB0"/>
<dbReference type="InterPro" id="IPR052192">
    <property type="entry name" value="Insect_Ionotropic_Sensory_Rcpt"/>
</dbReference>
<dbReference type="Proteomes" id="UP000235965">
    <property type="component" value="Unassembled WGS sequence"/>
</dbReference>
<dbReference type="GO" id="GO:0005886">
    <property type="term" value="C:plasma membrane"/>
    <property type="evidence" value="ECO:0007669"/>
    <property type="project" value="UniProtKB-SubCell"/>
</dbReference>
<evidence type="ECO:0000256" key="6">
    <source>
        <dbReference type="ARBA" id="ARBA00023065"/>
    </source>
</evidence>
<dbReference type="STRING" id="105785.A0A2J7PHB0"/>
<evidence type="ECO:0000256" key="1">
    <source>
        <dbReference type="ARBA" id="ARBA00004651"/>
    </source>
</evidence>
<evidence type="ECO:0000313" key="15">
    <source>
        <dbReference type="Proteomes" id="UP000235965"/>
    </source>
</evidence>
<feature type="transmembrane region" description="Helical" evidence="12">
    <location>
        <begin position="453"/>
        <end position="479"/>
    </location>
</feature>
<keyword evidence="3" id="KW-1003">Cell membrane</keyword>
<keyword evidence="15" id="KW-1185">Reference proteome</keyword>
<keyword evidence="8" id="KW-0675">Receptor</keyword>
<dbReference type="Gene3D" id="3.40.190.10">
    <property type="entry name" value="Periplasmic binding protein-like II"/>
    <property type="match status" value="1"/>
</dbReference>
<evidence type="ECO:0000256" key="12">
    <source>
        <dbReference type="SAM" id="Phobius"/>
    </source>
</evidence>
<dbReference type="PANTHER" id="PTHR42643:SF24">
    <property type="entry name" value="IONOTROPIC RECEPTOR 60A"/>
    <property type="match status" value="1"/>
</dbReference>
<evidence type="ECO:0000256" key="2">
    <source>
        <dbReference type="ARBA" id="ARBA00022448"/>
    </source>
</evidence>
<sequence length="608" mass="69725">MIKSRRMRWAGHVARMGETRNAYRILVGKPEGKRPQGRPRRRWVDNIRMDLREIRWDGVDWVDLAQDRDQWKALVNTASVDVLSGARWLLFLGQNASQFDHFFTDINIPFDCEFLVVHKEFGGHMVVAEVYRISPKLPLQTRRLGDLHYQNLYERRNNLHGLAFRSAVIESVSEHYEYTAPQGSASVHCGLAHAFSSHILIFQIKFHNTFRYSLGIFHRKKQDIYIRSPILDYISECISKYQGESVNKSQISVKQLLFLLTLHPPHSFGEWIQILTSFSCFRSQFVKAPQNSWGVELPNHTWDGVMGSMVRGEANFSSIGLAATRARRRAIDFLTPLVELRTAVYIRKPGISTNWNNFLDPFSSLLWGTILLTILILSACLSAAWRLVTRTSNLPLWYIVSESVFRIFGNFCNQGKFAFISELLTAVNIKILNMIMFSTIGHDMNMNSSACRMIIMTSYVTTTVLLAAYSAALVSFMTVQDFKLPFSSFQELLQLRHYRLGTLAGSAQISYFEVPYALTFQQSQDALMREMYRRKIQPEVDRLPRGVYEGLTTLCTRHRYAYFASVPDAEMMKASLPCAVVHVPGTAIRSYLSFAISKRSPYKGVLEH</sequence>
<evidence type="ECO:0000256" key="9">
    <source>
        <dbReference type="ARBA" id="ARBA00023180"/>
    </source>
</evidence>
<keyword evidence="7 12" id="KW-0472">Membrane</keyword>
<evidence type="ECO:0000256" key="7">
    <source>
        <dbReference type="ARBA" id="ARBA00023136"/>
    </source>
</evidence>
<dbReference type="PANTHER" id="PTHR42643">
    <property type="entry name" value="IONOTROPIC RECEPTOR 20A-RELATED"/>
    <property type="match status" value="1"/>
</dbReference>
<keyword evidence="6" id="KW-0406">Ion transport</keyword>
<comment type="caution">
    <text evidence="14">The sequence shown here is derived from an EMBL/GenBank/DDBJ whole genome shotgun (WGS) entry which is preliminary data.</text>
</comment>
<dbReference type="Pfam" id="PF10613">
    <property type="entry name" value="Lig_chan-Glu_bd"/>
    <property type="match status" value="1"/>
</dbReference>
<protein>
    <recommendedName>
        <fullName evidence="13">Ionotropic glutamate receptor L-glutamate and glycine-binding domain-containing protein</fullName>
    </recommendedName>
</protein>
<keyword evidence="11" id="KW-0407">Ion channel</keyword>
<evidence type="ECO:0000256" key="5">
    <source>
        <dbReference type="ARBA" id="ARBA00022989"/>
    </source>
</evidence>
<organism evidence="14 15">
    <name type="scientific">Cryptotermes secundus</name>
    <dbReference type="NCBI Taxonomy" id="105785"/>
    <lineage>
        <taxon>Eukaryota</taxon>
        <taxon>Metazoa</taxon>
        <taxon>Ecdysozoa</taxon>
        <taxon>Arthropoda</taxon>
        <taxon>Hexapoda</taxon>
        <taxon>Insecta</taxon>
        <taxon>Pterygota</taxon>
        <taxon>Neoptera</taxon>
        <taxon>Polyneoptera</taxon>
        <taxon>Dictyoptera</taxon>
        <taxon>Blattodea</taxon>
        <taxon>Blattoidea</taxon>
        <taxon>Termitoidae</taxon>
        <taxon>Kalotermitidae</taxon>
        <taxon>Cryptotermitinae</taxon>
        <taxon>Cryptotermes</taxon>
    </lineage>
</organism>
<dbReference type="SUPFAM" id="SSF53850">
    <property type="entry name" value="Periplasmic binding protein-like II"/>
    <property type="match status" value="1"/>
</dbReference>
<dbReference type="GO" id="GO:0015276">
    <property type="term" value="F:ligand-gated monoatomic ion channel activity"/>
    <property type="evidence" value="ECO:0007669"/>
    <property type="project" value="InterPro"/>
</dbReference>
<evidence type="ECO:0000313" key="14">
    <source>
        <dbReference type="EMBL" id="PNF15708.1"/>
    </source>
</evidence>
<dbReference type="InterPro" id="IPR019594">
    <property type="entry name" value="Glu/Gly-bd"/>
</dbReference>
<dbReference type="Gene3D" id="1.10.287.70">
    <property type="match status" value="1"/>
</dbReference>
<reference evidence="14 15" key="1">
    <citation type="submission" date="2017-12" db="EMBL/GenBank/DDBJ databases">
        <title>Hemimetabolous genomes reveal molecular basis of termite eusociality.</title>
        <authorList>
            <person name="Harrison M.C."/>
            <person name="Jongepier E."/>
            <person name="Robertson H.M."/>
            <person name="Arning N."/>
            <person name="Bitard-Feildel T."/>
            <person name="Chao H."/>
            <person name="Childers C.P."/>
            <person name="Dinh H."/>
            <person name="Doddapaneni H."/>
            <person name="Dugan S."/>
            <person name="Gowin J."/>
            <person name="Greiner C."/>
            <person name="Han Y."/>
            <person name="Hu H."/>
            <person name="Hughes D.S.T."/>
            <person name="Huylmans A.-K."/>
            <person name="Kemena C."/>
            <person name="Kremer L.P.M."/>
            <person name="Lee S.L."/>
            <person name="Lopez-Ezquerra A."/>
            <person name="Mallet L."/>
            <person name="Monroy-Kuhn J.M."/>
            <person name="Moser A."/>
            <person name="Murali S.C."/>
            <person name="Muzny D.M."/>
            <person name="Otani S."/>
            <person name="Piulachs M.-D."/>
            <person name="Poelchau M."/>
            <person name="Qu J."/>
            <person name="Schaub F."/>
            <person name="Wada-Katsumata A."/>
            <person name="Worley K.C."/>
            <person name="Xie Q."/>
            <person name="Ylla G."/>
            <person name="Poulsen M."/>
            <person name="Gibbs R.A."/>
            <person name="Schal C."/>
            <person name="Richards S."/>
            <person name="Belles X."/>
            <person name="Korb J."/>
            <person name="Bornberg-Bauer E."/>
        </authorList>
    </citation>
    <scope>NUCLEOTIDE SEQUENCE [LARGE SCALE GENOMIC DNA]</scope>
    <source>
        <tissue evidence="14">Whole body</tissue>
    </source>
</reference>
<dbReference type="OrthoDB" id="8195835at2759"/>
<proteinExistence type="predicted"/>
<feature type="domain" description="Ionotropic glutamate receptor L-glutamate and glycine-binding" evidence="13">
    <location>
        <begin position="272"/>
        <end position="349"/>
    </location>
</feature>
<feature type="transmembrane region" description="Helical" evidence="12">
    <location>
        <begin position="365"/>
        <end position="388"/>
    </location>
</feature>
<evidence type="ECO:0000256" key="10">
    <source>
        <dbReference type="ARBA" id="ARBA00023286"/>
    </source>
</evidence>
<keyword evidence="9" id="KW-0325">Glycoprotein</keyword>
<keyword evidence="10" id="KW-1071">Ligand-gated ion channel</keyword>
<keyword evidence="4 12" id="KW-0812">Transmembrane</keyword>
<gene>
    <name evidence="14" type="ORF">B7P43_G12450</name>
</gene>
<dbReference type="InParanoid" id="A0A2J7PHB0"/>
<dbReference type="EMBL" id="NEVH01025142">
    <property type="protein sequence ID" value="PNF15708.1"/>
    <property type="molecule type" value="Genomic_DNA"/>
</dbReference>
<evidence type="ECO:0000256" key="11">
    <source>
        <dbReference type="ARBA" id="ARBA00023303"/>
    </source>
</evidence>
<comment type="subcellular location">
    <subcellularLocation>
        <location evidence="1">Cell membrane</location>
        <topology evidence="1">Multi-pass membrane protein</topology>
    </subcellularLocation>
</comment>
<feature type="transmembrane region" description="Helical" evidence="12">
    <location>
        <begin position="423"/>
        <end position="441"/>
    </location>
</feature>
<keyword evidence="2" id="KW-0813">Transport</keyword>